<dbReference type="Pfam" id="PF00173">
    <property type="entry name" value="Cyt-b5"/>
    <property type="match status" value="1"/>
</dbReference>
<keyword evidence="3" id="KW-1185">Reference proteome</keyword>
<dbReference type="Proteomes" id="UP000286045">
    <property type="component" value="Unassembled WGS sequence"/>
</dbReference>
<dbReference type="AlphaFoldDB" id="A0A439CQ92"/>
<gene>
    <name evidence="2" type="ORF">EKO27_g10780</name>
</gene>
<dbReference type="EMBL" id="RYZI01000589">
    <property type="protein sequence ID" value="RWA04321.1"/>
    <property type="molecule type" value="Genomic_DNA"/>
</dbReference>
<evidence type="ECO:0000259" key="1">
    <source>
        <dbReference type="PROSITE" id="PS50255"/>
    </source>
</evidence>
<dbReference type="STRING" id="363999.A0A439CQ92"/>
<dbReference type="InterPro" id="IPR036400">
    <property type="entry name" value="Cyt_B5-like_heme/steroid_sf"/>
</dbReference>
<organism evidence="2 3">
    <name type="scientific">Xylaria grammica</name>
    <dbReference type="NCBI Taxonomy" id="363999"/>
    <lineage>
        <taxon>Eukaryota</taxon>
        <taxon>Fungi</taxon>
        <taxon>Dikarya</taxon>
        <taxon>Ascomycota</taxon>
        <taxon>Pezizomycotina</taxon>
        <taxon>Sordariomycetes</taxon>
        <taxon>Xylariomycetidae</taxon>
        <taxon>Xylariales</taxon>
        <taxon>Xylariaceae</taxon>
        <taxon>Xylaria</taxon>
    </lineage>
</organism>
<evidence type="ECO:0000313" key="3">
    <source>
        <dbReference type="Proteomes" id="UP000286045"/>
    </source>
</evidence>
<dbReference type="InterPro" id="IPR001199">
    <property type="entry name" value="Cyt_B5-like_heme/steroid-bd"/>
</dbReference>
<reference evidence="2 3" key="1">
    <citation type="submission" date="2018-12" db="EMBL/GenBank/DDBJ databases">
        <title>Draft genome sequence of Xylaria grammica IHI A82.</title>
        <authorList>
            <person name="Buettner E."/>
            <person name="Kellner H."/>
        </authorList>
    </citation>
    <scope>NUCLEOTIDE SEQUENCE [LARGE SCALE GENOMIC DNA]</scope>
    <source>
        <strain evidence="2 3">IHI A82</strain>
    </source>
</reference>
<protein>
    <recommendedName>
        <fullName evidence="1">Cytochrome b5 heme-binding domain-containing protein</fullName>
    </recommendedName>
</protein>
<accession>A0A439CQ92</accession>
<proteinExistence type="predicted"/>
<dbReference type="Gene3D" id="3.10.120.10">
    <property type="entry name" value="Cytochrome b5-like heme/steroid binding domain"/>
    <property type="match status" value="1"/>
</dbReference>
<feature type="non-terminal residue" evidence="2">
    <location>
        <position position="38"/>
    </location>
</feature>
<feature type="domain" description="Cytochrome b5 heme-binding" evidence="1">
    <location>
        <begin position="2"/>
        <end position="38"/>
    </location>
</feature>
<comment type="caution">
    <text evidence="2">The sequence shown here is derived from an EMBL/GenBank/DDBJ whole genome shotgun (WGS) entry which is preliminary data.</text>
</comment>
<dbReference type="SUPFAM" id="SSF55856">
    <property type="entry name" value="Cytochrome b5-like heme/steroid binding domain"/>
    <property type="match status" value="1"/>
</dbReference>
<sequence>MAKTFTRDEVAKQGNSEDAVWFIVDSKVYDVSDFVDAH</sequence>
<dbReference type="PROSITE" id="PS50255">
    <property type="entry name" value="CYTOCHROME_B5_2"/>
    <property type="match status" value="1"/>
</dbReference>
<evidence type="ECO:0000313" key="2">
    <source>
        <dbReference type="EMBL" id="RWA04321.1"/>
    </source>
</evidence>
<name>A0A439CQ92_9PEZI</name>